<dbReference type="Pfam" id="PF00392">
    <property type="entry name" value="GntR"/>
    <property type="match status" value="1"/>
</dbReference>
<dbReference type="InterPro" id="IPR036390">
    <property type="entry name" value="WH_DNA-bd_sf"/>
</dbReference>
<name>A0A2J7Z1K5_STRMQ</name>
<evidence type="ECO:0000313" key="7">
    <source>
        <dbReference type="Proteomes" id="UP000236520"/>
    </source>
</evidence>
<keyword evidence="3" id="KW-0804">Transcription</keyword>
<feature type="region of interest" description="Disordered" evidence="4">
    <location>
        <begin position="1"/>
        <end position="48"/>
    </location>
</feature>
<dbReference type="PRINTS" id="PR00035">
    <property type="entry name" value="HTHGNTR"/>
</dbReference>
<comment type="caution">
    <text evidence="6">The sequence shown here is derived from an EMBL/GenBank/DDBJ whole genome shotgun (WGS) entry which is preliminary data.</text>
</comment>
<sequence length="138" mass="14852">MQQGTSHRRSDVPRVEGGKPLDEKSVAAADGKPPQEPRDAGPTGPYRPGYELVAEQILELITELRLEPGERMPTEKDLASRLGTSRTVVREAVKILSAIGRVSAQKGRGALCDGRRELAGVLTLASRWAGFIPRRGGA</sequence>
<dbReference type="CDD" id="cd07377">
    <property type="entry name" value="WHTH_GntR"/>
    <property type="match status" value="1"/>
</dbReference>
<dbReference type="PANTHER" id="PTHR43537:SF5">
    <property type="entry name" value="UXU OPERON TRANSCRIPTIONAL REGULATOR"/>
    <property type="match status" value="1"/>
</dbReference>
<feature type="compositionally biased region" description="Basic and acidic residues" evidence="4">
    <location>
        <begin position="8"/>
        <end position="25"/>
    </location>
</feature>
<gene>
    <name evidence="6" type="ORF">SMF913_10084</name>
</gene>
<dbReference type="SUPFAM" id="SSF46785">
    <property type="entry name" value="Winged helix' DNA-binding domain"/>
    <property type="match status" value="1"/>
</dbReference>
<dbReference type="SMART" id="SM00345">
    <property type="entry name" value="HTH_GNTR"/>
    <property type="match status" value="1"/>
</dbReference>
<dbReference type="PANTHER" id="PTHR43537">
    <property type="entry name" value="TRANSCRIPTIONAL REGULATOR, GNTR FAMILY"/>
    <property type="match status" value="1"/>
</dbReference>
<evidence type="ECO:0000256" key="3">
    <source>
        <dbReference type="ARBA" id="ARBA00023163"/>
    </source>
</evidence>
<protein>
    <recommendedName>
        <fullName evidence="5">HTH gntR-type domain-containing protein</fullName>
    </recommendedName>
</protein>
<accession>A0A2J7Z1K5</accession>
<dbReference type="AlphaFoldDB" id="A0A2J7Z1K5"/>
<dbReference type="Proteomes" id="UP000236520">
    <property type="component" value="Unassembled WGS sequence"/>
</dbReference>
<reference evidence="6 7" key="1">
    <citation type="submission" date="2015-09" db="EMBL/GenBank/DDBJ databases">
        <title>Genome sequence, genome mining and natural product profiling of a biocontrol bacterium Streptomyces malaysiensis F913.</title>
        <authorList>
            <person name="Xu Y."/>
            <person name="Wei J."/>
            <person name="Xie J."/>
            <person name="Li T."/>
            <person name="Zhou Z."/>
        </authorList>
    </citation>
    <scope>NUCLEOTIDE SEQUENCE [LARGE SCALE GENOMIC DNA]</scope>
    <source>
        <strain evidence="6 7">F913</strain>
    </source>
</reference>
<evidence type="ECO:0000259" key="5">
    <source>
        <dbReference type="PROSITE" id="PS50949"/>
    </source>
</evidence>
<proteinExistence type="predicted"/>
<keyword evidence="2" id="KW-0238">DNA-binding</keyword>
<dbReference type="InterPro" id="IPR036388">
    <property type="entry name" value="WH-like_DNA-bd_sf"/>
</dbReference>
<keyword evidence="1" id="KW-0805">Transcription regulation</keyword>
<keyword evidence="7" id="KW-1185">Reference proteome</keyword>
<evidence type="ECO:0000313" key="6">
    <source>
        <dbReference type="EMBL" id="PNG94059.1"/>
    </source>
</evidence>
<evidence type="ECO:0000256" key="1">
    <source>
        <dbReference type="ARBA" id="ARBA00023015"/>
    </source>
</evidence>
<dbReference type="Gene3D" id="1.10.10.10">
    <property type="entry name" value="Winged helix-like DNA-binding domain superfamily/Winged helix DNA-binding domain"/>
    <property type="match status" value="1"/>
</dbReference>
<evidence type="ECO:0000256" key="4">
    <source>
        <dbReference type="SAM" id="MobiDB-lite"/>
    </source>
</evidence>
<dbReference type="InterPro" id="IPR000524">
    <property type="entry name" value="Tscrpt_reg_HTH_GntR"/>
</dbReference>
<dbReference type="EMBL" id="LJIW01000001">
    <property type="protein sequence ID" value="PNG94059.1"/>
    <property type="molecule type" value="Genomic_DNA"/>
</dbReference>
<feature type="domain" description="HTH gntR-type" evidence="5">
    <location>
        <begin position="47"/>
        <end position="115"/>
    </location>
</feature>
<dbReference type="GO" id="GO:0003700">
    <property type="term" value="F:DNA-binding transcription factor activity"/>
    <property type="evidence" value="ECO:0007669"/>
    <property type="project" value="InterPro"/>
</dbReference>
<dbReference type="PROSITE" id="PS50949">
    <property type="entry name" value="HTH_GNTR"/>
    <property type="match status" value="1"/>
</dbReference>
<dbReference type="GO" id="GO:0003677">
    <property type="term" value="F:DNA binding"/>
    <property type="evidence" value="ECO:0007669"/>
    <property type="project" value="UniProtKB-KW"/>
</dbReference>
<evidence type="ECO:0000256" key="2">
    <source>
        <dbReference type="ARBA" id="ARBA00023125"/>
    </source>
</evidence>
<organism evidence="6 7">
    <name type="scientific">Streptomyces malaysiensis</name>
    <dbReference type="NCBI Taxonomy" id="92644"/>
    <lineage>
        <taxon>Bacteria</taxon>
        <taxon>Bacillati</taxon>
        <taxon>Actinomycetota</taxon>
        <taxon>Actinomycetes</taxon>
        <taxon>Kitasatosporales</taxon>
        <taxon>Streptomycetaceae</taxon>
        <taxon>Streptomyces</taxon>
        <taxon>Streptomyces violaceusniger group</taxon>
    </lineage>
</organism>